<keyword evidence="4" id="KW-1185">Reference proteome</keyword>
<comment type="cofactor">
    <cofactor evidence="2">
        <name>FAD</name>
        <dbReference type="ChEBI" id="CHEBI:57692"/>
    </cofactor>
    <text evidence="2">Binds 1 FAD per subunit.</text>
</comment>
<evidence type="ECO:0000256" key="2">
    <source>
        <dbReference type="PIRSR" id="PIRSR602081-1"/>
    </source>
</evidence>
<evidence type="ECO:0000313" key="3">
    <source>
        <dbReference type="EMBL" id="KAI5074674.1"/>
    </source>
</evidence>
<dbReference type="PANTHER" id="PTHR11455">
    <property type="entry name" value="CRYPTOCHROME"/>
    <property type="match status" value="1"/>
</dbReference>
<dbReference type="InterPro" id="IPR002081">
    <property type="entry name" value="Cryptochrome/DNA_photolyase_1"/>
</dbReference>
<proteinExistence type="inferred from homology"/>
<dbReference type="Proteomes" id="UP000886520">
    <property type="component" value="Chromosome 10"/>
</dbReference>
<dbReference type="Gene3D" id="1.25.40.80">
    <property type="match status" value="1"/>
</dbReference>
<keyword evidence="2" id="KW-0285">Flavoprotein</keyword>
<protein>
    <recommendedName>
        <fullName evidence="5">Photolyase/cryptochrome alpha/beta domain-containing protein</fullName>
    </recommendedName>
</protein>
<dbReference type="GO" id="GO:0000719">
    <property type="term" value="P:photoreactive repair"/>
    <property type="evidence" value="ECO:0007669"/>
    <property type="project" value="TreeGrafter"/>
</dbReference>
<organism evidence="3 4">
    <name type="scientific">Adiantum capillus-veneris</name>
    <name type="common">Maidenhair fern</name>
    <dbReference type="NCBI Taxonomy" id="13818"/>
    <lineage>
        <taxon>Eukaryota</taxon>
        <taxon>Viridiplantae</taxon>
        <taxon>Streptophyta</taxon>
        <taxon>Embryophyta</taxon>
        <taxon>Tracheophyta</taxon>
        <taxon>Polypodiopsida</taxon>
        <taxon>Polypodiidae</taxon>
        <taxon>Polypodiales</taxon>
        <taxon>Pteridineae</taxon>
        <taxon>Pteridaceae</taxon>
        <taxon>Vittarioideae</taxon>
        <taxon>Adiantum</taxon>
    </lineage>
</organism>
<reference evidence="3" key="1">
    <citation type="submission" date="2021-01" db="EMBL/GenBank/DDBJ databases">
        <title>Adiantum capillus-veneris genome.</title>
        <authorList>
            <person name="Fang Y."/>
            <person name="Liao Q."/>
        </authorList>
    </citation>
    <scope>NUCLEOTIDE SEQUENCE</scope>
    <source>
        <strain evidence="3">H3</strain>
        <tissue evidence="3">Leaf</tissue>
    </source>
</reference>
<dbReference type="OrthoDB" id="435881at2759"/>
<accession>A0A9D4UVA0</accession>
<gene>
    <name evidence="3" type="ORF">GOP47_0010635</name>
</gene>
<comment type="similarity">
    <text evidence="1">Belongs to the DNA photolyase class-1 family.</text>
</comment>
<evidence type="ECO:0000313" key="4">
    <source>
        <dbReference type="Proteomes" id="UP000886520"/>
    </source>
</evidence>
<sequence>MMWPALSWSESGWLAGVAQGFPLPAGSSTTLLFFSFTSLLAGGLWTIEPPTGFLDDGSSVAHSALIGGEVEALRRLKSFAAEHLGQSSTSNSKSTVSGESLYGSNFSCKISPWLAMGCLSPRRMFEDLQKNVKRVSAATASSSSVSSDNGLNWLVFELLWRDFFRFITKKYAVSKQTTEVVTASPVPV</sequence>
<dbReference type="PANTHER" id="PTHR11455:SF2">
    <property type="entry name" value="BLUE-LIGHT PHOTORECEPTOR PHR2"/>
    <property type="match status" value="1"/>
</dbReference>
<name>A0A9D4UVA0_ADICA</name>
<dbReference type="GO" id="GO:0003677">
    <property type="term" value="F:DNA binding"/>
    <property type="evidence" value="ECO:0007669"/>
    <property type="project" value="TreeGrafter"/>
</dbReference>
<dbReference type="AlphaFoldDB" id="A0A9D4UVA0"/>
<dbReference type="SUPFAM" id="SSF48173">
    <property type="entry name" value="Cryptochrome/photolyase FAD-binding domain"/>
    <property type="match status" value="1"/>
</dbReference>
<dbReference type="GO" id="GO:0071949">
    <property type="term" value="F:FAD binding"/>
    <property type="evidence" value="ECO:0007669"/>
    <property type="project" value="TreeGrafter"/>
</dbReference>
<feature type="binding site" evidence="2">
    <location>
        <begin position="157"/>
        <end position="164"/>
    </location>
    <ligand>
        <name>FAD</name>
        <dbReference type="ChEBI" id="CHEBI:57692"/>
    </ligand>
</feature>
<dbReference type="EMBL" id="JABFUD020000010">
    <property type="protein sequence ID" value="KAI5074674.1"/>
    <property type="molecule type" value="Genomic_DNA"/>
</dbReference>
<evidence type="ECO:0008006" key="5">
    <source>
        <dbReference type="Google" id="ProtNLM"/>
    </source>
</evidence>
<dbReference type="GO" id="GO:0003904">
    <property type="term" value="F:deoxyribodipyrimidine photo-lyase activity"/>
    <property type="evidence" value="ECO:0007669"/>
    <property type="project" value="TreeGrafter"/>
</dbReference>
<evidence type="ECO:0000256" key="1">
    <source>
        <dbReference type="ARBA" id="ARBA00005862"/>
    </source>
</evidence>
<keyword evidence="2" id="KW-0274">FAD</keyword>
<dbReference type="InterPro" id="IPR036134">
    <property type="entry name" value="Crypto/Photolyase_FAD-like_sf"/>
</dbReference>
<comment type="caution">
    <text evidence="3">The sequence shown here is derived from an EMBL/GenBank/DDBJ whole genome shotgun (WGS) entry which is preliminary data.</text>
</comment>